<proteinExistence type="predicted"/>
<keyword evidence="4" id="KW-1185">Reference proteome</keyword>
<organism evidence="3 4">
    <name type="scientific">Roridomyces roridus</name>
    <dbReference type="NCBI Taxonomy" id="1738132"/>
    <lineage>
        <taxon>Eukaryota</taxon>
        <taxon>Fungi</taxon>
        <taxon>Dikarya</taxon>
        <taxon>Basidiomycota</taxon>
        <taxon>Agaricomycotina</taxon>
        <taxon>Agaricomycetes</taxon>
        <taxon>Agaricomycetidae</taxon>
        <taxon>Agaricales</taxon>
        <taxon>Marasmiineae</taxon>
        <taxon>Mycenaceae</taxon>
        <taxon>Roridomyces</taxon>
    </lineage>
</organism>
<accession>A0AAD7BXQ4</accession>
<feature type="region of interest" description="Disordered" evidence="1">
    <location>
        <begin position="1"/>
        <end position="21"/>
    </location>
</feature>
<feature type="compositionally biased region" description="Basic and acidic residues" evidence="1">
    <location>
        <begin position="59"/>
        <end position="70"/>
    </location>
</feature>
<feature type="transmembrane region" description="Helical" evidence="2">
    <location>
        <begin position="26"/>
        <end position="49"/>
    </location>
</feature>
<dbReference type="Proteomes" id="UP001221142">
    <property type="component" value="Unassembled WGS sequence"/>
</dbReference>
<reference evidence="3" key="1">
    <citation type="submission" date="2023-03" db="EMBL/GenBank/DDBJ databases">
        <title>Massive genome expansion in bonnet fungi (Mycena s.s.) driven by repeated elements and novel gene families across ecological guilds.</title>
        <authorList>
            <consortium name="Lawrence Berkeley National Laboratory"/>
            <person name="Harder C.B."/>
            <person name="Miyauchi S."/>
            <person name="Viragh M."/>
            <person name="Kuo A."/>
            <person name="Thoen E."/>
            <person name="Andreopoulos B."/>
            <person name="Lu D."/>
            <person name="Skrede I."/>
            <person name="Drula E."/>
            <person name="Henrissat B."/>
            <person name="Morin E."/>
            <person name="Kohler A."/>
            <person name="Barry K."/>
            <person name="LaButti K."/>
            <person name="Morin E."/>
            <person name="Salamov A."/>
            <person name="Lipzen A."/>
            <person name="Mereny Z."/>
            <person name="Hegedus B."/>
            <person name="Baldrian P."/>
            <person name="Stursova M."/>
            <person name="Weitz H."/>
            <person name="Taylor A."/>
            <person name="Grigoriev I.V."/>
            <person name="Nagy L.G."/>
            <person name="Martin F."/>
            <person name="Kauserud H."/>
        </authorList>
    </citation>
    <scope>NUCLEOTIDE SEQUENCE</scope>
    <source>
        <strain evidence="3">9284</strain>
    </source>
</reference>
<protein>
    <submittedName>
        <fullName evidence="3">Uncharacterized protein</fullName>
    </submittedName>
</protein>
<keyword evidence="2" id="KW-0812">Transmembrane</keyword>
<dbReference type="EMBL" id="JARKIF010000008">
    <property type="protein sequence ID" value="KAJ7633152.1"/>
    <property type="molecule type" value="Genomic_DNA"/>
</dbReference>
<evidence type="ECO:0000313" key="4">
    <source>
        <dbReference type="Proteomes" id="UP001221142"/>
    </source>
</evidence>
<evidence type="ECO:0000256" key="1">
    <source>
        <dbReference type="SAM" id="MobiDB-lite"/>
    </source>
</evidence>
<feature type="region of interest" description="Disordered" evidence="1">
    <location>
        <begin position="59"/>
        <end position="101"/>
    </location>
</feature>
<dbReference type="AlphaFoldDB" id="A0AAD7BXQ4"/>
<keyword evidence="2" id="KW-1133">Transmembrane helix</keyword>
<evidence type="ECO:0000313" key="3">
    <source>
        <dbReference type="EMBL" id="KAJ7633152.1"/>
    </source>
</evidence>
<name>A0AAD7BXQ4_9AGAR</name>
<comment type="caution">
    <text evidence="3">The sequence shown here is derived from an EMBL/GenBank/DDBJ whole genome shotgun (WGS) entry which is preliminary data.</text>
</comment>
<keyword evidence="2" id="KW-0472">Membrane</keyword>
<gene>
    <name evidence="3" type="ORF">FB45DRAFT_1058124</name>
</gene>
<sequence length="101" mass="10888">MDFSRRAPGDEVGSSDNEGGEGGLSASWVIALVIVLLLVLGTVIGVAIWHSRRMRRRRMEQLDGDSERSPPLHAGGVSPYGLSLKRPPPVATSEPKRPPSF</sequence>
<evidence type="ECO:0000256" key="2">
    <source>
        <dbReference type="SAM" id="Phobius"/>
    </source>
</evidence>